<dbReference type="InterPro" id="IPR036388">
    <property type="entry name" value="WH-like_DNA-bd_sf"/>
</dbReference>
<dbReference type="Proteomes" id="UP001337655">
    <property type="component" value="Unassembled WGS sequence"/>
</dbReference>
<evidence type="ECO:0000313" key="1">
    <source>
        <dbReference type="EMBL" id="KAK5165870.1"/>
    </source>
</evidence>
<dbReference type="Pfam" id="PF11625">
    <property type="entry name" value="DUF3253"/>
    <property type="match status" value="1"/>
</dbReference>
<evidence type="ECO:0000313" key="2">
    <source>
        <dbReference type="Proteomes" id="UP001337655"/>
    </source>
</evidence>
<reference evidence="1 2" key="1">
    <citation type="submission" date="2023-08" db="EMBL/GenBank/DDBJ databases">
        <title>Black Yeasts Isolated from many extreme environments.</title>
        <authorList>
            <person name="Coleine C."/>
            <person name="Stajich J.E."/>
            <person name="Selbmann L."/>
        </authorList>
    </citation>
    <scope>NUCLEOTIDE SEQUENCE [LARGE SCALE GENOMIC DNA]</scope>
    <source>
        <strain evidence="1 2">CCFEE 5935</strain>
    </source>
</reference>
<dbReference type="InterPro" id="IPR021660">
    <property type="entry name" value="DUF3253"/>
</dbReference>
<dbReference type="SUPFAM" id="SSF46785">
    <property type="entry name" value="Winged helix' DNA-binding domain"/>
    <property type="match status" value="1"/>
</dbReference>
<name>A0AAV9P269_9PEZI</name>
<dbReference type="RefSeq" id="XP_064655882.1">
    <property type="nucleotide sequence ID" value="XM_064806023.1"/>
</dbReference>
<organism evidence="1 2">
    <name type="scientific">Saxophila tyrrhenica</name>
    <dbReference type="NCBI Taxonomy" id="1690608"/>
    <lineage>
        <taxon>Eukaryota</taxon>
        <taxon>Fungi</taxon>
        <taxon>Dikarya</taxon>
        <taxon>Ascomycota</taxon>
        <taxon>Pezizomycotina</taxon>
        <taxon>Dothideomycetes</taxon>
        <taxon>Dothideomycetidae</taxon>
        <taxon>Mycosphaerellales</taxon>
        <taxon>Extremaceae</taxon>
        <taxon>Saxophila</taxon>
    </lineage>
</organism>
<dbReference type="EMBL" id="JAVRRT010000015">
    <property type="protein sequence ID" value="KAK5165870.1"/>
    <property type="molecule type" value="Genomic_DNA"/>
</dbReference>
<dbReference type="InterPro" id="IPR036390">
    <property type="entry name" value="WH_DNA-bd_sf"/>
</dbReference>
<comment type="caution">
    <text evidence="1">The sequence shown here is derived from an EMBL/GenBank/DDBJ whole genome shotgun (WGS) entry which is preliminary data.</text>
</comment>
<protein>
    <submittedName>
        <fullName evidence="1">Uncharacterized protein</fullName>
    </submittedName>
</protein>
<dbReference type="Gene3D" id="1.10.10.10">
    <property type="entry name" value="Winged helix-like DNA-binding domain superfamily/Winged helix DNA-binding domain"/>
    <property type="match status" value="1"/>
</dbReference>
<dbReference type="GeneID" id="89930125"/>
<gene>
    <name evidence="1" type="ORF">LTR77_008793</name>
</gene>
<dbReference type="AlphaFoldDB" id="A0AAV9P269"/>
<keyword evidence="2" id="KW-1185">Reference proteome</keyword>
<proteinExistence type="predicted"/>
<sequence>MALRKHFEDLLAKREPPKTFCPSEVARALSEDELSELGYEGWRDAMEDVRGMAEEWRKEGRCEVLQKGEMVEGPIGEMKGPIRLRRIDHGG</sequence>
<accession>A0AAV9P269</accession>